<dbReference type="Gene3D" id="3.30.70.100">
    <property type="match status" value="2"/>
</dbReference>
<accession>A0A974Y5Y4</accession>
<organism evidence="2 3">
    <name type="scientific">Agrilutibacter solisilvae</name>
    <dbReference type="NCBI Taxonomy" id="2763317"/>
    <lineage>
        <taxon>Bacteria</taxon>
        <taxon>Pseudomonadati</taxon>
        <taxon>Pseudomonadota</taxon>
        <taxon>Gammaproteobacteria</taxon>
        <taxon>Lysobacterales</taxon>
        <taxon>Lysobacteraceae</taxon>
        <taxon>Agrilutibacter</taxon>
    </lineage>
</organism>
<gene>
    <name evidence="2" type="ORF">I8J32_004380</name>
</gene>
<dbReference type="SUPFAM" id="SSF54909">
    <property type="entry name" value="Dimeric alpha+beta barrel"/>
    <property type="match status" value="1"/>
</dbReference>
<evidence type="ECO:0000313" key="3">
    <source>
        <dbReference type="Proteomes" id="UP000639274"/>
    </source>
</evidence>
<evidence type="ECO:0000259" key="1">
    <source>
        <dbReference type="Pfam" id="PF07978"/>
    </source>
</evidence>
<dbReference type="InterPro" id="IPR012577">
    <property type="entry name" value="NIPSNAP"/>
</dbReference>
<evidence type="ECO:0000313" key="2">
    <source>
        <dbReference type="EMBL" id="QSX79141.1"/>
    </source>
</evidence>
<reference evidence="2 3" key="1">
    <citation type="submission" date="2021-03" db="EMBL/GenBank/DDBJ databases">
        <title>Lysobacter sp. nov. isolated from soil of gangwondo yeongwol, south Korea.</title>
        <authorList>
            <person name="Kim K.R."/>
            <person name="Kim K.H."/>
            <person name="Jeon C.O."/>
        </authorList>
    </citation>
    <scope>NUCLEOTIDE SEQUENCE [LARGE SCALE GENOMIC DNA]</scope>
    <source>
        <strain evidence="2 3">R19</strain>
    </source>
</reference>
<dbReference type="Pfam" id="PF07978">
    <property type="entry name" value="NIPSNAP"/>
    <property type="match status" value="1"/>
</dbReference>
<dbReference type="EMBL" id="CP071518">
    <property type="protein sequence ID" value="QSX79141.1"/>
    <property type="molecule type" value="Genomic_DNA"/>
</dbReference>
<dbReference type="Proteomes" id="UP000639274">
    <property type="component" value="Chromosome"/>
</dbReference>
<protein>
    <submittedName>
        <fullName evidence="2">NIPSNAP family protein</fullName>
    </submittedName>
</protein>
<name>A0A974Y5Y4_9GAMM</name>
<feature type="domain" description="NIPSNAP" evidence="1">
    <location>
        <begin position="190"/>
        <end position="286"/>
    </location>
</feature>
<keyword evidence="3" id="KW-1185">Reference proteome</keyword>
<dbReference type="AlphaFoldDB" id="A0A974Y5Y4"/>
<dbReference type="RefSeq" id="WP_207526785.1">
    <property type="nucleotide sequence ID" value="NZ_CP071518.1"/>
</dbReference>
<proteinExistence type="predicted"/>
<dbReference type="InterPro" id="IPR011008">
    <property type="entry name" value="Dimeric_a/b-barrel"/>
</dbReference>
<dbReference type="KEGG" id="lsf:I8J32_004380"/>
<sequence>MDTNHTAPGAVVAGADATDVHAADADGRHGFDFLHGRWQVRNERLRERLVGSSDWETFDALQECRPLLDGLGNIDGMRTDWGGGFEGMSLRLFDPGSRQWRIWWASNRDGQLDPAVTGTFRDGHGEFTGHAHEAGTPVLMRFTWDCSHATVAHWQQAFSTDEGASWETNWHMWLRRLGDDGRLLHHDAVVELRQYTMQPGQRDALVALFEREFIEPQETVGMHVIGQFQDLDDPDRFVWLRGFPSMPARRDALDAFYSGHAWQRHRTAANATIVDNDDVLLLRPVAADSGLAAAQPRAADGDAVRPAGALGVGICALAPDQGPEQAQAFADRFARDWAPRLREAGAQVLATLVTEAAANTYPRLPVREGERVFVWLARFDDVAALDGGLAQLRGDAAWREAIAAALLDELAAVPQWLRLAPTARSELR</sequence>